<evidence type="ECO:0000313" key="3">
    <source>
        <dbReference type="Proteomes" id="UP001494902"/>
    </source>
</evidence>
<dbReference type="Pfam" id="PF12680">
    <property type="entry name" value="SnoaL_2"/>
    <property type="match status" value="1"/>
</dbReference>
<name>A0ABV1KC19_9PSEU</name>
<evidence type="ECO:0000259" key="1">
    <source>
        <dbReference type="Pfam" id="PF12680"/>
    </source>
</evidence>
<keyword evidence="3" id="KW-1185">Reference proteome</keyword>
<proteinExistence type="predicted"/>
<dbReference type="InterPro" id="IPR032710">
    <property type="entry name" value="NTF2-like_dom_sf"/>
</dbReference>
<dbReference type="Proteomes" id="UP001494902">
    <property type="component" value="Unassembled WGS sequence"/>
</dbReference>
<gene>
    <name evidence="2" type="ORF">WIS52_15255</name>
</gene>
<comment type="caution">
    <text evidence="2">The sequence shown here is derived from an EMBL/GenBank/DDBJ whole genome shotgun (WGS) entry which is preliminary data.</text>
</comment>
<reference evidence="2 3" key="1">
    <citation type="submission" date="2024-03" db="EMBL/GenBank/DDBJ databases">
        <title>Draft genome sequence of Pseudonocardia nematodicida JCM 31783.</title>
        <authorList>
            <person name="Butdee W."/>
            <person name="Duangmal K."/>
        </authorList>
    </citation>
    <scope>NUCLEOTIDE SEQUENCE [LARGE SCALE GENOMIC DNA]</scope>
    <source>
        <strain evidence="2 3">JCM 31783</strain>
    </source>
</reference>
<dbReference type="RefSeq" id="WP_349298896.1">
    <property type="nucleotide sequence ID" value="NZ_JBEDNQ010000005.1"/>
</dbReference>
<sequence>MSAPTTTADRAAMVRSMCAAVDAGAAEEFGAWFAPDATYTFGNGETLVGRDAVVAATAGAAGALPWVRHTVEDVAEIDDRLFCRFTIGTESPAGAALALPCLTVIRLGEGGIVDYRVFMDLSPAFAGA</sequence>
<protein>
    <submittedName>
        <fullName evidence="2">Nuclear transport factor 2 family protein</fullName>
    </submittedName>
</protein>
<evidence type="ECO:0000313" key="2">
    <source>
        <dbReference type="EMBL" id="MEQ3551829.1"/>
    </source>
</evidence>
<dbReference type="SUPFAM" id="SSF54427">
    <property type="entry name" value="NTF2-like"/>
    <property type="match status" value="1"/>
</dbReference>
<organism evidence="2 3">
    <name type="scientific">Pseudonocardia nematodicida</name>
    <dbReference type="NCBI Taxonomy" id="1206997"/>
    <lineage>
        <taxon>Bacteria</taxon>
        <taxon>Bacillati</taxon>
        <taxon>Actinomycetota</taxon>
        <taxon>Actinomycetes</taxon>
        <taxon>Pseudonocardiales</taxon>
        <taxon>Pseudonocardiaceae</taxon>
        <taxon>Pseudonocardia</taxon>
    </lineage>
</organism>
<dbReference type="Gene3D" id="3.10.450.50">
    <property type="match status" value="1"/>
</dbReference>
<dbReference type="EMBL" id="JBEDNQ010000005">
    <property type="protein sequence ID" value="MEQ3551829.1"/>
    <property type="molecule type" value="Genomic_DNA"/>
</dbReference>
<feature type="domain" description="SnoaL-like" evidence="1">
    <location>
        <begin position="14"/>
        <end position="114"/>
    </location>
</feature>
<dbReference type="InterPro" id="IPR037401">
    <property type="entry name" value="SnoaL-like"/>
</dbReference>
<accession>A0ABV1KC19</accession>